<sequence length="784" mass="85288">MKISTLISAALLASVPLTEAAAVPHIPIDLDALEGRERIVVRGAGMHHAAHVENLKKRSLDKRAETPAQTKSFLADLAGKLTTAAGKDQAKGIRGNSRPSPDVVQVARYEIRTFKNSYRRAFELYMLALKRMQGRSMSDWNSYYSLAGIHGRPFLPRRGRQLSGTGPEGYCTHGSTLFPTWHRPYLAFFEEIVWLNAYQVIESVISSEAERQKWRPALEQLRIPYWDWATGDGSLPDMLASSSYTFLYYPNHNNGDATSGVTVSNPLYSYKFFESSQNSPSSFGGFPWTVRQSTLRYPTQNDQFHTAGTSISNTNAVLRNAFSSVRSRVLQVLLNEGDWAGFSNHNGNSGDSLESIHDTMHGNLGGPGVTDPNNPNAGAGAGGHMTYVEYSSFDPVFFLHHCNVDRLFAMWQAINKATSYSGTGNYAKPQVNQGGTYGIPPGTTDTINTPLWPFIQDNGSPYTSVQVQETAWFGYNYPEAQKYLSANWAPGTKTFSTDQYSKNVRIKAQNLYGGTVSNSVAKRRKRDVAVTSDPTLNNGLDRSIIGNNRYYEWRIELTTDRTALNGTFYIHFFLGKPSRDSTKWLTQPEHVGDFVVFTHSMQADPTVDPSLIDTTISGNVPLTDAMTQHFGANLTSLLPADAQPFLIRNLRWRVTDASGVVHSVRSVKGLTVSVSAALCTLPTAEIPWTQYGDFVKVTDITRKIGTNGGSDSVGVSSSTTISSTSTTVSSSTATDAATTTDAATSVPTDAPITTDAAAPIDAPTSTTADPAVTSASSAAPTSTA</sequence>
<comment type="cofactor">
    <cofactor evidence="1">
        <name>Cu(2+)</name>
        <dbReference type="ChEBI" id="CHEBI:29036"/>
    </cofactor>
</comment>
<feature type="domain" description="Tyrosinase copper-binding" evidence="14">
    <location>
        <begin position="394"/>
        <end position="405"/>
    </location>
</feature>
<accession>A0AAV9X2B5</accession>
<name>A0AAV9X2B5_9PEZI</name>
<evidence type="ECO:0000256" key="7">
    <source>
        <dbReference type="ARBA" id="ARBA00023033"/>
    </source>
</evidence>
<evidence type="ECO:0000256" key="12">
    <source>
        <dbReference type="SAM" id="SignalP"/>
    </source>
</evidence>
<dbReference type="InterPro" id="IPR002227">
    <property type="entry name" value="Tyrosinase_Cu-bd"/>
</dbReference>
<dbReference type="PANTHER" id="PTHR11474:SF76">
    <property type="entry name" value="SHKT DOMAIN-CONTAINING PROTEIN"/>
    <property type="match status" value="1"/>
</dbReference>
<keyword evidence="4" id="KW-0479">Metal-binding</keyword>
<evidence type="ECO:0000259" key="14">
    <source>
        <dbReference type="PROSITE" id="PS00498"/>
    </source>
</evidence>
<organism evidence="15 16">
    <name type="scientific">Orbilia ellipsospora</name>
    <dbReference type="NCBI Taxonomy" id="2528407"/>
    <lineage>
        <taxon>Eukaryota</taxon>
        <taxon>Fungi</taxon>
        <taxon>Dikarya</taxon>
        <taxon>Ascomycota</taxon>
        <taxon>Pezizomycotina</taxon>
        <taxon>Orbiliomycetes</taxon>
        <taxon>Orbiliales</taxon>
        <taxon>Orbiliaceae</taxon>
        <taxon>Orbilia</taxon>
    </lineage>
</organism>
<dbReference type="InterPro" id="IPR050316">
    <property type="entry name" value="Tyrosinase/Hemocyanin"/>
</dbReference>
<evidence type="ECO:0000256" key="3">
    <source>
        <dbReference type="ARBA" id="ARBA00011906"/>
    </source>
</evidence>
<dbReference type="Gene3D" id="1.10.1280.10">
    <property type="entry name" value="Di-copper center containing domain from catechol oxidase"/>
    <property type="match status" value="1"/>
</dbReference>
<dbReference type="GO" id="GO:0042438">
    <property type="term" value="P:melanin biosynthetic process"/>
    <property type="evidence" value="ECO:0007669"/>
    <property type="project" value="UniProtKB-KW"/>
</dbReference>
<evidence type="ECO:0000256" key="10">
    <source>
        <dbReference type="ARBA" id="ARBA00048881"/>
    </source>
</evidence>
<evidence type="ECO:0000259" key="13">
    <source>
        <dbReference type="PROSITE" id="PS00497"/>
    </source>
</evidence>
<keyword evidence="16" id="KW-1185">Reference proteome</keyword>
<dbReference type="Pfam" id="PF00264">
    <property type="entry name" value="Tyrosinase"/>
    <property type="match status" value="1"/>
</dbReference>
<evidence type="ECO:0000256" key="8">
    <source>
        <dbReference type="ARBA" id="ARBA00023101"/>
    </source>
</evidence>
<dbReference type="PANTHER" id="PTHR11474">
    <property type="entry name" value="TYROSINASE FAMILY MEMBER"/>
    <property type="match status" value="1"/>
</dbReference>
<reference evidence="15 16" key="1">
    <citation type="submission" date="2019-10" db="EMBL/GenBank/DDBJ databases">
        <authorList>
            <person name="Palmer J.M."/>
        </authorList>
    </citation>
    <scope>NUCLEOTIDE SEQUENCE [LARGE SCALE GENOMIC DNA]</scope>
    <source>
        <strain evidence="15 16">TWF694</strain>
    </source>
</reference>
<dbReference type="PRINTS" id="PR00092">
    <property type="entry name" value="TYROSINASE"/>
</dbReference>
<dbReference type="Gene3D" id="2.60.310.20">
    <property type="match status" value="1"/>
</dbReference>
<comment type="similarity">
    <text evidence="2">Belongs to the tyrosinase family.</text>
</comment>
<dbReference type="EMBL" id="JAVHJO010000012">
    <property type="protein sequence ID" value="KAK6532122.1"/>
    <property type="molecule type" value="Genomic_DNA"/>
</dbReference>
<feature type="region of interest" description="Disordered" evidence="11">
    <location>
        <begin position="350"/>
        <end position="377"/>
    </location>
</feature>
<dbReference type="EC" id="1.14.18.1" evidence="3"/>
<comment type="catalytic activity">
    <reaction evidence="9">
        <text>2 L-dopa + O2 = 2 L-dopaquinone + 2 H2O</text>
        <dbReference type="Rhea" id="RHEA:34287"/>
        <dbReference type="ChEBI" id="CHEBI:15377"/>
        <dbReference type="ChEBI" id="CHEBI:15379"/>
        <dbReference type="ChEBI" id="CHEBI:57504"/>
        <dbReference type="ChEBI" id="CHEBI:57924"/>
        <dbReference type="EC" id="1.14.18.1"/>
    </reaction>
</comment>
<evidence type="ECO:0000256" key="4">
    <source>
        <dbReference type="ARBA" id="ARBA00022723"/>
    </source>
</evidence>
<keyword evidence="8" id="KW-0470">Melanin biosynthesis</keyword>
<dbReference type="PROSITE" id="PS00498">
    <property type="entry name" value="TYROSINASE_2"/>
    <property type="match status" value="1"/>
</dbReference>
<feature type="signal peptide" evidence="12">
    <location>
        <begin position="1"/>
        <end position="20"/>
    </location>
</feature>
<protein>
    <recommendedName>
        <fullName evidence="3">tyrosinase</fullName>
        <ecNumber evidence="3">1.14.18.1</ecNumber>
    </recommendedName>
</protein>
<dbReference type="SUPFAM" id="SSF48056">
    <property type="entry name" value="Di-copper centre-containing domain"/>
    <property type="match status" value="1"/>
</dbReference>
<feature type="compositionally biased region" description="Low complexity" evidence="11">
    <location>
        <begin position="710"/>
        <end position="784"/>
    </location>
</feature>
<keyword evidence="7" id="KW-0503">Monooxygenase</keyword>
<comment type="catalytic activity">
    <reaction evidence="10">
        <text>L-tyrosine + O2 = L-dopaquinone + H2O</text>
        <dbReference type="Rhea" id="RHEA:18117"/>
        <dbReference type="ChEBI" id="CHEBI:15377"/>
        <dbReference type="ChEBI" id="CHEBI:15379"/>
        <dbReference type="ChEBI" id="CHEBI:57924"/>
        <dbReference type="ChEBI" id="CHEBI:58315"/>
        <dbReference type="EC" id="1.14.18.1"/>
    </reaction>
</comment>
<dbReference type="AlphaFoldDB" id="A0AAV9X2B5"/>
<keyword evidence="12" id="KW-0732">Signal</keyword>
<comment type="caution">
    <text evidence="15">The sequence shown here is derived from an EMBL/GenBank/DDBJ whole genome shotgun (WGS) entry which is preliminary data.</text>
</comment>
<evidence type="ECO:0000256" key="11">
    <source>
        <dbReference type="SAM" id="MobiDB-lite"/>
    </source>
</evidence>
<dbReference type="Pfam" id="PF18132">
    <property type="entry name" value="Tyrosinase_C"/>
    <property type="match status" value="1"/>
</dbReference>
<evidence type="ECO:0000256" key="2">
    <source>
        <dbReference type="ARBA" id="ARBA00009928"/>
    </source>
</evidence>
<evidence type="ECO:0000256" key="6">
    <source>
        <dbReference type="ARBA" id="ARBA00023008"/>
    </source>
</evidence>
<gene>
    <name evidence="15" type="ORF">TWF694_003283</name>
</gene>
<dbReference type="GO" id="GO:0046872">
    <property type="term" value="F:metal ion binding"/>
    <property type="evidence" value="ECO:0007669"/>
    <property type="project" value="UniProtKB-KW"/>
</dbReference>
<keyword evidence="5" id="KW-0560">Oxidoreductase</keyword>
<dbReference type="InterPro" id="IPR008922">
    <property type="entry name" value="Di-copper_centre_dom_sf"/>
</dbReference>
<dbReference type="PROSITE" id="PS00497">
    <property type="entry name" value="TYROSINASE_1"/>
    <property type="match status" value="1"/>
</dbReference>
<keyword evidence="6" id="KW-0186">Copper</keyword>
<proteinExistence type="inferred from homology"/>
<dbReference type="EMBL" id="JAVHJO010000012">
    <property type="protein sequence ID" value="KAK6532121.1"/>
    <property type="molecule type" value="Genomic_DNA"/>
</dbReference>
<feature type="chain" id="PRO_5044716757" description="tyrosinase" evidence="12">
    <location>
        <begin position="21"/>
        <end position="784"/>
    </location>
</feature>
<evidence type="ECO:0000313" key="16">
    <source>
        <dbReference type="Proteomes" id="UP001365542"/>
    </source>
</evidence>
<feature type="region of interest" description="Disordered" evidence="11">
    <location>
        <begin position="706"/>
        <end position="784"/>
    </location>
</feature>
<dbReference type="GO" id="GO:0004503">
    <property type="term" value="F:tyrosinase activity"/>
    <property type="evidence" value="ECO:0007669"/>
    <property type="project" value="UniProtKB-EC"/>
</dbReference>
<evidence type="ECO:0000313" key="15">
    <source>
        <dbReference type="EMBL" id="KAK6532121.1"/>
    </source>
</evidence>
<feature type="domain" description="Tyrosinase copper-binding" evidence="13">
    <location>
        <begin position="173"/>
        <end position="190"/>
    </location>
</feature>
<dbReference type="InterPro" id="IPR041640">
    <property type="entry name" value="Tyrosinase_C"/>
</dbReference>
<evidence type="ECO:0000256" key="1">
    <source>
        <dbReference type="ARBA" id="ARBA00001973"/>
    </source>
</evidence>
<evidence type="ECO:0000256" key="9">
    <source>
        <dbReference type="ARBA" id="ARBA00048233"/>
    </source>
</evidence>
<evidence type="ECO:0000256" key="5">
    <source>
        <dbReference type="ARBA" id="ARBA00023002"/>
    </source>
</evidence>
<dbReference type="Proteomes" id="UP001365542">
    <property type="component" value="Unassembled WGS sequence"/>
</dbReference>